<sequence>MQFKSFACVAALAVGAIAGPVPDPVAEASPEPSSTGAPPPPDVDTSKFTANMSKDPNYDYCGLNLYLPGLCGDKHIRTGKMMTAGQGSDYGHACYFKDGDSWTAADFCGQGSEATWIDKGVVHITIPDKQALKVDFKGVVETSDRRILNDGEAGTVSTFEAEDDD</sequence>
<evidence type="ECO:0000313" key="4">
    <source>
        <dbReference type="Proteomes" id="UP001141434"/>
    </source>
</evidence>
<dbReference type="RefSeq" id="XP_056516111.1">
    <property type="nucleotide sequence ID" value="XM_056651261.1"/>
</dbReference>
<proteinExistence type="predicted"/>
<name>A0A9W9GAH3_9EURO</name>
<feature type="signal peptide" evidence="2">
    <location>
        <begin position="1"/>
        <end position="18"/>
    </location>
</feature>
<comment type="caution">
    <text evidence="3">The sequence shown here is derived from an EMBL/GenBank/DDBJ whole genome shotgun (WGS) entry which is preliminary data.</text>
</comment>
<accession>A0A9W9GAH3</accession>
<evidence type="ECO:0000313" key="3">
    <source>
        <dbReference type="EMBL" id="KAJ5114919.1"/>
    </source>
</evidence>
<evidence type="ECO:0000256" key="1">
    <source>
        <dbReference type="SAM" id="MobiDB-lite"/>
    </source>
</evidence>
<dbReference type="AlphaFoldDB" id="A0A9W9GAH3"/>
<dbReference type="GeneID" id="81390429"/>
<feature type="chain" id="PRO_5040955386" evidence="2">
    <location>
        <begin position="19"/>
        <end position="165"/>
    </location>
</feature>
<keyword evidence="4" id="KW-1185">Reference proteome</keyword>
<feature type="compositionally biased region" description="Low complexity" evidence="1">
    <location>
        <begin position="21"/>
        <end position="36"/>
    </location>
</feature>
<feature type="region of interest" description="Disordered" evidence="1">
    <location>
        <begin position="21"/>
        <end position="48"/>
    </location>
</feature>
<reference evidence="3" key="2">
    <citation type="journal article" date="2023" name="IMA Fungus">
        <title>Comparative genomic study of the Penicillium genus elucidates a diverse pangenome and 15 lateral gene transfer events.</title>
        <authorList>
            <person name="Petersen C."/>
            <person name="Sorensen T."/>
            <person name="Nielsen M.R."/>
            <person name="Sondergaard T.E."/>
            <person name="Sorensen J.L."/>
            <person name="Fitzpatrick D.A."/>
            <person name="Frisvad J.C."/>
            <person name="Nielsen K.L."/>
        </authorList>
    </citation>
    <scope>NUCLEOTIDE SEQUENCE</scope>
    <source>
        <strain evidence="3">IBT 34128</strain>
    </source>
</reference>
<reference evidence="3" key="1">
    <citation type="submission" date="2022-11" db="EMBL/GenBank/DDBJ databases">
        <authorList>
            <person name="Petersen C."/>
        </authorList>
    </citation>
    <scope>NUCLEOTIDE SEQUENCE</scope>
    <source>
        <strain evidence="3">IBT 34128</strain>
    </source>
</reference>
<keyword evidence="2" id="KW-0732">Signal</keyword>
<dbReference type="Proteomes" id="UP001141434">
    <property type="component" value="Unassembled WGS sequence"/>
</dbReference>
<dbReference type="EMBL" id="JAPMSZ010000001">
    <property type="protein sequence ID" value="KAJ5114919.1"/>
    <property type="molecule type" value="Genomic_DNA"/>
</dbReference>
<protein>
    <submittedName>
        <fullName evidence="3">Uncharacterized protein</fullName>
    </submittedName>
</protein>
<evidence type="ECO:0000256" key="2">
    <source>
        <dbReference type="SAM" id="SignalP"/>
    </source>
</evidence>
<organism evidence="3 4">
    <name type="scientific">Penicillium alfredii</name>
    <dbReference type="NCBI Taxonomy" id="1506179"/>
    <lineage>
        <taxon>Eukaryota</taxon>
        <taxon>Fungi</taxon>
        <taxon>Dikarya</taxon>
        <taxon>Ascomycota</taxon>
        <taxon>Pezizomycotina</taxon>
        <taxon>Eurotiomycetes</taxon>
        <taxon>Eurotiomycetidae</taxon>
        <taxon>Eurotiales</taxon>
        <taxon>Aspergillaceae</taxon>
        <taxon>Penicillium</taxon>
    </lineage>
</organism>
<gene>
    <name evidence="3" type="ORF">NUU61_000678</name>
</gene>